<dbReference type="Gene3D" id="3.40.50.1110">
    <property type="entry name" value="SGNH hydrolase"/>
    <property type="match status" value="1"/>
</dbReference>
<accession>A0A5B8U3Z5</accession>
<evidence type="ECO:0000313" key="3">
    <source>
        <dbReference type="Proteomes" id="UP000321805"/>
    </source>
</evidence>
<evidence type="ECO:0000313" key="2">
    <source>
        <dbReference type="EMBL" id="QEC47605.1"/>
    </source>
</evidence>
<dbReference type="EMBL" id="CP042430">
    <property type="protein sequence ID" value="QEC47605.1"/>
    <property type="molecule type" value="Genomic_DNA"/>
</dbReference>
<reference evidence="2 3" key="1">
    <citation type="journal article" date="2018" name="J. Microbiol.">
        <title>Baekduia soli gen. nov., sp. nov., a novel bacterium isolated from the soil of Baekdu Mountain and proposal of a novel family name, Baekduiaceae fam. nov.</title>
        <authorList>
            <person name="An D.S."/>
            <person name="Siddiqi M.Z."/>
            <person name="Kim K.H."/>
            <person name="Yu H.S."/>
            <person name="Im W.T."/>
        </authorList>
    </citation>
    <scope>NUCLEOTIDE SEQUENCE [LARGE SCALE GENOMIC DNA]</scope>
    <source>
        <strain evidence="2 3">BR7-21</strain>
    </source>
</reference>
<gene>
    <name evidence="2" type="ORF">FSW04_08470</name>
</gene>
<proteinExistence type="predicted"/>
<organism evidence="2 3">
    <name type="scientific">Baekduia soli</name>
    <dbReference type="NCBI Taxonomy" id="496014"/>
    <lineage>
        <taxon>Bacteria</taxon>
        <taxon>Bacillati</taxon>
        <taxon>Actinomycetota</taxon>
        <taxon>Thermoleophilia</taxon>
        <taxon>Solirubrobacterales</taxon>
        <taxon>Baekduiaceae</taxon>
        <taxon>Baekduia</taxon>
    </lineage>
</organism>
<protein>
    <recommendedName>
        <fullName evidence="1">SGNH hydrolase-type esterase domain-containing protein</fullName>
    </recommendedName>
</protein>
<sequence>MPEAGGAAPGGPVLGLGDSISCGPEEGAFGVPPRAWAQWLAEALDLPFHRLARAGAVAPDIAAGLLPRARGDYALACVHVGTNDVRAPGWDPGAYAQALETILATLAPRAQRLCVATLPLDLGRPRAGAKVAVLNAIVRAAAARHDAAVAGLDDLRGWRLVFPDAVHPTALGQLEIAERAAAALGLAARPAAIAGVMRGPRADLRYALTRQPAHLLRDRRRRWAERAR</sequence>
<dbReference type="AlphaFoldDB" id="A0A5B8U3Z5"/>
<dbReference type="OrthoDB" id="5243414at2"/>
<dbReference type="KEGG" id="bsol:FSW04_08470"/>
<evidence type="ECO:0000259" key="1">
    <source>
        <dbReference type="Pfam" id="PF13472"/>
    </source>
</evidence>
<dbReference type="Proteomes" id="UP000321805">
    <property type="component" value="Chromosome"/>
</dbReference>
<dbReference type="SUPFAM" id="SSF52266">
    <property type="entry name" value="SGNH hydrolase"/>
    <property type="match status" value="1"/>
</dbReference>
<feature type="domain" description="SGNH hydrolase-type esterase" evidence="1">
    <location>
        <begin position="16"/>
        <end position="173"/>
    </location>
</feature>
<dbReference type="InterPro" id="IPR013830">
    <property type="entry name" value="SGNH_hydro"/>
</dbReference>
<dbReference type="InterPro" id="IPR036514">
    <property type="entry name" value="SGNH_hydro_sf"/>
</dbReference>
<name>A0A5B8U3Z5_9ACTN</name>
<dbReference type="RefSeq" id="WP_146918250.1">
    <property type="nucleotide sequence ID" value="NZ_CP042430.1"/>
</dbReference>
<dbReference type="Pfam" id="PF13472">
    <property type="entry name" value="Lipase_GDSL_2"/>
    <property type="match status" value="1"/>
</dbReference>
<keyword evidence="3" id="KW-1185">Reference proteome</keyword>